<keyword evidence="3" id="KW-1185">Reference proteome</keyword>
<feature type="transmembrane region" description="Helical" evidence="1">
    <location>
        <begin position="6"/>
        <end position="22"/>
    </location>
</feature>
<keyword evidence="1" id="KW-0812">Transmembrane</keyword>
<dbReference type="Proteomes" id="UP001589747">
    <property type="component" value="Unassembled WGS sequence"/>
</dbReference>
<feature type="transmembrane region" description="Helical" evidence="1">
    <location>
        <begin position="29"/>
        <end position="45"/>
    </location>
</feature>
<comment type="caution">
    <text evidence="2">The sequence shown here is derived from an EMBL/GenBank/DDBJ whole genome shotgun (WGS) entry which is preliminary data.</text>
</comment>
<keyword evidence="1" id="KW-1133">Transmembrane helix</keyword>
<evidence type="ECO:0000313" key="3">
    <source>
        <dbReference type="Proteomes" id="UP001589747"/>
    </source>
</evidence>
<reference evidence="2 3" key="1">
    <citation type="submission" date="2024-09" db="EMBL/GenBank/DDBJ databases">
        <authorList>
            <person name="Sun Q."/>
            <person name="Mori K."/>
        </authorList>
    </citation>
    <scope>NUCLEOTIDE SEQUENCE [LARGE SCALE GENOMIC DNA]</scope>
    <source>
        <strain evidence="2 3">TISTR 2452</strain>
    </source>
</reference>
<organism evidence="2 3">
    <name type="scientific">Paenibacillus aurantiacus</name>
    <dbReference type="NCBI Taxonomy" id="1936118"/>
    <lineage>
        <taxon>Bacteria</taxon>
        <taxon>Bacillati</taxon>
        <taxon>Bacillota</taxon>
        <taxon>Bacilli</taxon>
        <taxon>Bacillales</taxon>
        <taxon>Paenibacillaceae</taxon>
        <taxon>Paenibacillus</taxon>
    </lineage>
</organism>
<gene>
    <name evidence="2" type="ORF">ACFFSY_29565</name>
</gene>
<accession>A0ABV5L1C4</accession>
<sequence>MNFLRGLFFAILLLGPSMYFGYKSQPAEMGIAVAAGALVIFFLNLDKFQSFKAAGVEAQLKEVQKVVNEAHATLQNLKEITNPLSLTVLSSVTHEGRWGGMGFQQKIDLVQELDKAMVALNFTSKEFEQAKRDFYRMHIWDMFDRIVSDASNIFGVESGSYKQLRDMYKRQSFDYPTEQQIRDELKLEAKHNHDLDTRIVDYLYFIENKTLRNPIRENEE</sequence>
<name>A0ABV5L1C4_9BACL</name>
<proteinExistence type="predicted"/>
<evidence type="ECO:0000313" key="2">
    <source>
        <dbReference type="EMBL" id="MFB9330112.1"/>
    </source>
</evidence>
<evidence type="ECO:0000256" key="1">
    <source>
        <dbReference type="SAM" id="Phobius"/>
    </source>
</evidence>
<keyword evidence="1" id="KW-0472">Membrane</keyword>
<dbReference type="EMBL" id="JBHMDO010000047">
    <property type="protein sequence ID" value="MFB9330112.1"/>
    <property type="molecule type" value="Genomic_DNA"/>
</dbReference>
<dbReference type="RefSeq" id="WP_377500995.1">
    <property type="nucleotide sequence ID" value="NZ_JBHMDO010000047.1"/>
</dbReference>
<protein>
    <submittedName>
        <fullName evidence="2">Uncharacterized protein</fullName>
    </submittedName>
</protein>